<sequence>MIKRTRCQPWTGIRVSIPSITSADFGSAFPRIDRTGRGALDAGQPWKGLDWNFHSDGCLRRHMKTKSPSLGLVQSFHFFII</sequence>
<proteinExistence type="predicted"/>
<comment type="caution">
    <text evidence="1">The sequence shown here is derived from an EMBL/GenBank/DDBJ whole genome shotgun (WGS) entry which is preliminary data.</text>
</comment>
<gene>
    <name evidence="1" type="ORF">CDAR_393601</name>
</gene>
<evidence type="ECO:0000313" key="2">
    <source>
        <dbReference type="Proteomes" id="UP001054837"/>
    </source>
</evidence>
<organism evidence="1 2">
    <name type="scientific">Caerostris darwini</name>
    <dbReference type="NCBI Taxonomy" id="1538125"/>
    <lineage>
        <taxon>Eukaryota</taxon>
        <taxon>Metazoa</taxon>
        <taxon>Ecdysozoa</taxon>
        <taxon>Arthropoda</taxon>
        <taxon>Chelicerata</taxon>
        <taxon>Arachnida</taxon>
        <taxon>Araneae</taxon>
        <taxon>Araneomorphae</taxon>
        <taxon>Entelegynae</taxon>
        <taxon>Araneoidea</taxon>
        <taxon>Araneidae</taxon>
        <taxon>Caerostris</taxon>
    </lineage>
</organism>
<keyword evidence="2" id="KW-1185">Reference proteome</keyword>
<reference evidence="1 2" key="1">
    <citation type="submission" date="2021-06" db="EMBL/GenBank/DDBJ databases">
        <title>Caerostris darwini draft genome.</title>
        <authorList>
            <person name="Kono N."/>
            <person name="Arakawa K."/>
        </authorList>
    </citation>
    <scope>NUCLEOTIDE SEQUENCE [LARGE SCALE GENOMIC DNA]</scope>
</reference>
<evidence type="ECO:0000313" key="1">
    <source>
        <dbReference type="EMBL" id="GIY78617.1"/>
    </source>
</evidence>
<dbReference type="AlphaFoldDB" id="A0AAV4W7H2"/>
<dbReference type="Proteomes" id="UP001054837">
    <property type="component" value="Unassembled WGS sequence"/>
</dbReference>
<protein>
    <submittedName>
        <fullName evidence="1">Uncharacterized protein</fullName>
    </submittedName>
</protein>
<dbReference type="EMBL" id="BPLQ01014262">
    <property type="protein sequence ID" value="GIY78617.1"/>
    <property type="molecule type" value="Genomic_DNA"/>
</dbReference>
<accession>A0AAV4W7H2</accession>
<name>A0AAV4W7H2_9ARAC</name>